<keyword evidence="4 7" id="KW-0863">Zinc-finger</keyword>
<dbReference type="Proteomes" id="UP000249789">
    <property type="component" value="Unassembled WGS sequence"/>
</dbReference>
<dbReference type="GO" id="GO:0005634">
    <property type="term" value="C:nucleus"/>
    <property type="evidence" value="ECO:0007669"/>
    <property type="project" value="UniProtKB-SubCell"/>
</dbReference>
<dbReference type="EMBL" id="KZ824659">
    <property type="protein sequence ID" value="RAK75320.1"/>
    <property type="molecule type" value="Genomic_DNA"/>
</dbReference>
<accession>A0A8G1RL75</accession>
<evidence type="ECO:0000256" key="6">
    <source>
        <dbReference type="ARBA" id="ARBA00023242"/>
    </source>
</evidence>
<dbReference type="Gene3D" id="3.30.160.60">
    <property type="entry name" value="Classic Zinc Finger"/>
    <property type="match status" value="2"/>
</dbReference>
<feature type="domain" description="C2H2-type" evidence="9">
    <location>
        <begin position="41"/>
        <end position="67"/>
    </location>
</feature>
<evidence type="ECO:0000256" key="1">
    <source>
        <dbReference type="ARBA" id="ARBA00004123"/>
    </source>
</evidence>
<protein>
    <recommendedName>
        <fullName evidence="9">C2H2-type domain-containing protein</fullName>
    </recommendedName>
</protein>
<keyword evidence="11" id="KW-1185">Reference proteome</keyword>
<name>A0A8G1RL75_9EURO</name>
<dbReference type="SUPFAM" id="SSF57667">
    <property type="entry name" value="beta-beta-alpha zinc fingers"/>
    <property type="match status" value="1"/>
</dbReference>
<evidence type="ECO:0000313" key="10">
    <source>
        <dbReference type="EMBL" id="RAK75320.1"/>
    </source>
</evidence>
<dbReference type="GO" id="GO:0000981">
    <property type="term" value="F:DNA-binding transcription factor activity, RNA polymerase II-specific"/>
    <property type="evidence" value="ECO:0007669"/>
    <property type="project" value="InterPro"/>
</dbReference>
<dbReference type="AlphaFoldDB" id="A0A8G1RL75"/>
<evidence type="ECO:0000256" key="4">
    <source>
        <dbReference type="ARBA" id="ARBA00022771"/>
    </source>
</evidence>
<dbReference type="InterPro" id="IPR036236">
    <property type="entry name" value="Znf_C2H2_sf"/>
</dbReference>
<dbReference type="GO" id="GO:0006351">
    <property type="term" value="P:DNA-templated transcription"/>
    <property type="evidence" value="ECO:0007669"/>
    <property type="project" value="InterPro"/>
</dbReference>
<dbReference type="PANTHER" id="PTHR40626">
    <property type="entry name" value="MIP31509P"/>
    <property type="match status" value="1"/>
</dbReference>
<comment type="subcellular location">
    <subcellularLocation>
        <location evidence="1">Nucleus</location>
    </subcellularLocation>
</comment>
<evidence type="ECO:0000256" key="3">
    <source>
        <dbReference type="ARBA" id="ARBA00022737"/>
    </source>
</evidence>
<dbReference type="PROSITE" id="PS50157">
    <property type="entry name" value="ZINC_FINGER_C2H2_2"/>
    <property type="match status" value="2"/>
</dbReference>
<dbReference type="InterPro" id="IPR051059">
    <property type="entry name" value="VerF-like"/>
</dbReference>
<keyword evidence="5" id="KW-0862">Zinc</keyword>
<feature type="domain" description="C2H2-type" evidence="9">
    <location>
        <begin position="13"/>
        <end position="40"/>
    </location>
</feature>
<sequence>MSSGATKRAERSLICNLCLRSFARLEHLQRHRRTHTKEKPFACPCGRAFTRKDLLRRHERLNHGIRAGNWPVELSEQPLNIAPESTTTGPSLQDRNSAQSEQAQPPTPANYPGFVDPVPQQSLPVNSPLYFDDLLKVYDDPVLDFSRFMDMVSSDFDWSTMNPGMGVDHQEVQPIVPVSAMLSDQTNVTPNHSRPRVPDGATDNDDFQELKPTLDPWVVSEAQRAAITQSLTPFQTSLGDFKLPSRSALGRYMKGYVDGYSNHHPLVHIPTLSIASPARSPEFVLALLAMGAHYRYETKMARRLYHAARSVIVDRQTRGGPLSSPAKAGIPGRGTMDRLRALVLVATFALSQKDGDFIRESLECQGWIASLLRSVPMPQHNHAKAGDNWRQWASIEEDIRTIFSAYCLLMKQTILYDTPPMVLSHELDLSLPSSCREWIAATPSEWLAARTTVPPAISFRECLRSQLATTQPQVPTPSLSPMANYVLIHALLQRIYLANSLSQDVDRPSLSAAETDSLERALNNWRITWKASPDTVHDLHDTYGSMAFASTALLGMAHVRLQCNLGPWRQLQSCDPPTVAAKLHECPLPERSPHLPHALLHSIHALRISVHMGVAYFSTRQSFSWSLYHVFCGLEFAVFTSKWLQVVAQNCASVPLTDYERQIIQWIIRVVRDGLESHDETDSDEYEIADDELRRPQETIRFLKFAVPKLWAQMFIACNSPWPIARMIGESLEHYAYLVRDEV</sequence>
<dbReference type="VEuPathDB" id="FungiDB:BO72DRAFT_174035"/>
<evidence type="ECO:0000256" key="2">
    <source>
        <dbReference type="ARBA" id="ARBA00022723"/>
    </source>
</evidence>
<dbReference type="GO" id="GO:0000978">
    <property type="term" value="F:RNA polymerase II cis-regulatory region sequence-specific DNA binding"/>
    <property type="evidence" value="ECO:0007669"/>
    <property type="project" value="InterPro"/>
</dbReference>
<dbReference type="InterPro" id="IPR013087">
    <property type="entry name" value="Znf_C2H2_type"/>
</dbReference>
<keyword evidence="6" id="KW-0539">Nucleus</keyword>
<keyword evidence="2" id="KW-0479">Metal-binding</keyword>
<organism evidence="10 11">
    <name type="scientific">Aspergillus fijiensis CBS 313.89</name>
    <dbReference type="NCBI Taxonomy" id="1448319"/>
    <lineage>
        <taxon>Eukaryota</taxon>
        <taxon>Fungi</taxon>
        <taxon>Dikarya</taxon>
        <taxon>Ascomycota</taxon>
        <taxon>Pezizomycotina</taxon>
        <taxon>Eurotiomycetes</taxon>
        <taxon>Eurotiomycetidae</taxon>
        <taxon>Eurotiales</taxon>
        <taxon>Aspergillaceae</taxon>
        <taxon>Aspergillus</taxon>
    </lineage>
</organism>
<feature type="region of interest" description="Disordered" evidence="8">
    <location>
        <begin position="81"/>
        <end position="119"/>
    </location>
</feature>
<gene>
    <name evidence="10" type="ORF">BO72DRAFT_174035</name>
</gene>
<dbReference type="RefSeq" id="XP_040799330.1">
    <property type="nucleotide sequence ID" value="XM_040939412.1"/>
</dbReference>
<evidence type="ECO:0000259" key="9">
    <source>
        <dbReference type="PROSITE" id="PS50157"/>
    </source>
</evidence>
<evidence type="ECO:0000256" key="5">
    <source>
        <dbReference type="ARBA" id="ARBA00022833"/>
    </source>
</evidence>
<reference evidence="10 11" key="1">
    <citation type="submission" date="2018-02" db="EMBL/GenBank/DDBJ databases">
        <title>The genomes of Aspergillus section Nigri reveals drivers in fungal speciation.</title>
        <authorList>
            <consortium name="DOE Joint Genome Institute"/>
            <person name="Vesth T.C."/>
            <person name="Nybo J."/>
            <person name="Theobald S."/>
            <person name="Brandl J."/>
            <person name="Frisvad J.C."/>
            <person name="Nielsen K.F."/>
            <person name="Lyhne E.K."/>
            <person name="Kogle M.E."/>
            <person name="Kuo A."/>
            <person name="Riley R."/>
            <person name="Clum A."/>
            <person name="Nolan M."/>
            <person name="Lipzen A."/>
            <person name="Salamov A."/>
            <person name="Henrissat B."/>
            <person name="Wiebenga A."/>
            <person name="De vries R.P."/>
            <person name="Grigoriev I.V."/>
            <person name="Mortensen U.H."/>
            <person name="Andersen M.R."/>
            <person name="Baker S.E."/>
        </authorList>
    </citation>
    <scope>NUCLEOTIDE SEQUENCE [LARGE SCALE GENOMIC DNA]</scope>
    <source>
        <strain evidence="10 11">CBS 313.89</strain>
    </source>
</reference>
<dbReference type="SMART" id="SM00355">
    <property type="entry name" value="ZnF_C2H2"/>
    <property type="match status" value="2"/>
</dbReference>
<feature type="compositionally biased region" description="Polar residues" evidence="8">
    <location>
        <begin position="83"/>
        <end position="104"/>
    </location>
</feature>
<dbReference type="PANTHER" id="PTHR40626:SF10">
    <property type="entry name" value="C2H2-TYPE DOMAIN-CONTAINING PROTEIN"/>
    <property type="match status" value="1"/>
</dbReference>
<dbReference type="PROSITE" id="PS00028">
    <property type="entry name" value="ZINC_FINGER_C2H2_1"/>
    <property type="match status" value="1"/>
</dbReference>
<dbReference type="FunFam" id="3.30.160.60:FF:002343">
    <property type="entry name" value="Zinc finger protein 33A"/>
    <property type="match status" value="1"/>
</dbReference>
<dbReference type="InterPro" id="IPR007219">
    <property type="entry name" value="XnlR_reg_dom"/>
</dbReference>
<dbReference type="Pfam" id="PF00096">
    <property type="entry name" value="zf-C2H2"/>
    <property type="match status" value="1"/>
</dbReference>
<proteinExistence type="predicted"/>
<dbReference type="Pfam" id="PF04082">
    <property type="entry name" value="Fungal_trans"/>
    <property type="match status" value="1"/>
</dbReference>
<dbReference type="OrthoDB" id="654211at2759"/>
<evidence type="ECO:0000256" key="8">
    <source>
        <dbReference type="SAM" id="MobiDB-lite"/>
    </source>
</evidence>
<evidence type="ECO:0000256" key="7">
    <source>
        <dbReference type="PROSITE-ProRule" id="PRU00042"/>
    </source>
</evidence>
<evidence type="ECO:0000313" key="11">
    <source>
        <dbReference type="Proteomes" id="UP000249789"/>
    </source>
</evidence>
<keyword evidence="3" id="KW-0677">Repeat</keyword>
<dbReference type="GO" id="GO:0008270">
    <property type="term" value="F:zinc ion binding"/>
    <property type="evidence" value="ECO:0007669"/>
    <property type="project" value="UniProtKB-KW"/>
</dbReference>
<dbReference type="CDD" id="cd12148">
    <property type="entry name" value="fungal_TF_MHR"/>
    <property type="match status" value="1"/>
</dbReference>
<dbReference type="GeneID" id="63856745"/>
<dbReference type="GO" id="GO:0000785">
    <property type="term" value="C:chromatin"/>
    <property type="evidence" value="ECO:0007669"/>
    <property type="project" value="TreeGrafter"/>
</dbReference>